<organism evidence="4 5">
    <name type="scientific">Elongatibacter sediminis</name>
    <dbReference type="NCBI Taxonomy" id="3119006"/>
    <lineage>
        <taxon>Bacteria</taxon>
        <taxon>Pseudomonadati</taxon>
        <taxon>Pseudomonadota</taxon>
        <taxon>Gammaproteobacteria</taxon>
        <taxon>Chromatiales</taxon>
        <taxon>Wenzhouxiangellaceae</taxon>
        <taxon>Elongatibacter</taxon>
    </lineage>
</organism>
<dbReference type="GO" id="GO:0031956">
    <property type="term" value="F:medium-chain fatty acid-CoA ligase activity"/>
    <property type="evidence" value="ECO:0007669"/>
    <property type="project" value="TreeGrafter"/>
</dbReference>
<reference evidence="4 5" key="1">
    <citation type="submission" date="2024-02" db="EMBL/GenBank/DDBJ databases">
        <title>A novel Wenzhouxiangellaceae bacterium, isolated from coastal sediments.</title>
        <authorList>
            <person name="Du Z.-J."/>
            <person name="Ye Y.-Q."/>
            <person name="Zhang X.-Y."/>
        </authorList>
    </citation>
    <scope>NUCLEOTIDE SEQUENCE [LARGE SCALE GENOMIC DNA]</scope>
    <source>
        <strain evidence="4 5">CH-27</strain>
    </source>
</reference>
<comment type="similarity">
    <text evidence="1">Belongs to the ATP-dependent AMP-binding enzyme family.</text>
</comment>
<evidence type="ECO:0000259" key="3">
    <source>
        <dbReference type="Pfam" id="PF13193"/>
    </source>
</evidence>
<feature type="domain" description="AMP-binding enzyme C-terminal" evidence="3">
    <location>
        <begin position="422"/>
        <end position="496"/>
    </location>
</feature>
<keyword evidence="5" id="KW-1185">Reference proteome</keyword>
<protein>
    <submittedName>
        <fullName evidence="4">Malonyl-CoA synthase</fullName>
    </submittedName>
</protein>
<dbReference type="Gene3D" id="3.40.50.12780">
    <property type="entry name" value="N-terminal domain of ligase-like"/>
    <property type="match status" value="1"/>
</dbReference>
<dbReference type="GO" id="GO:0006631">
    <property type="term" value="P:fatty acid metabolic process"/>
    <property type="evidence" value="ECO:0007669"/>
    <property type="project" value="TreeGrafter"/>
</dbReference>
<sequence>MQKKPVNLFALFSNRNASTPDRTLLETDTGQSFTFTDLDHHSARIARYLRELGLSRGDRVTVQVEKSPEALCLYLACLRGGFVYHPLNLGYTPSELRYFIADAQPALVVCDPSKHEVLAGIAEAAGTGSVLTLDAAGHGSLSEGAAEQPESAGPVRCEPVDASRDDLAALLYSSGTTGTPKGIMLTHGNLISNTETLVDFWQFSASDRLLHALPMFHVHGLFVAIGCVLASGASMRWLPNYDPGKIIEYLPECTIMMGVPTYYTRLLARTDFSGDVCGNMRLFISGSAPLLPETFQAFEARTGHRILERYGMTETNMNTSNPVDGERRPGTVGPPLPGVEARVVDDQGQPVANGAVGHLQIRGPNVFAGYWNLPDKTAEDFTDDGFFNTGDQGTFDDDGYVSIVGRAKDLVISGGLNVYPKEVELVIDRIAGVSESAVIGVPHDDFGEGVVAVVVPQASATLDEETIIRGARADLAAFKVPKRVFFVDELPRNTMAKVQKNVLRETYRDTFSGA</sequence>
<evidence type="ECO:0000256" key="1">
    <source>
        <dbReference type="ARBA" id="ARBA00006432"/>
    </source>
</evidence>
<dbReference type="PROSITE" id="PS00455">
    <property type="entry name" value="AMP_BINDING"/>
    <property type="match status" value="1"/>
</dbReference>
<name>A0AAW9RBN3_9GAMM</name>
<dbReference type="SUPFAM" id="SSF56801">
    <property type="entry name" value="Acetyl-CoA synthetase-like"/>
    <property type="match status" value="1"/>
</dbReference>
<dbReference type="CDD" id="cd05941">
    <property type="entry name" value="MCS"/>
    <property type="match status" value="1"/>
</dbReference>
<evidence type="ECO:0000313" key="5">
    <source>
        <dbReference type="Proteomes" id="UP001359886"/>
    </source>
</evidence>
<dbReference type="Gene3D" id="3.30.300.30">
    <property type="match status" value="1"/>
</dbReference>
<dbReference type="InterPro" id="IPR020845">
    <property type="entry name" value="AMP-binding_CS"/>
</dbReference>
<dbReference type="RefSeq" id="WP_354693577.1">
    <property type="nucleotide sequence ID" value="NZ_JAZHOG010000001.1"/>
</dbReference>
<proteinExistence type="inferred from homology"/>
<feature type="domain" description="AMP-dependent synthetase/ligase" evidence="2">
    <location>
        <begin position="14"/>
        <end position="371"/>
    </location>
</feature>
<dbReference type="InterPro" id="IPR045851">
    <property type="entry name" value="AMP-bd_C_sf"/>
</dbReference>
<dbReference type="InterPro" id="IPR000873">
    <property type="entry name" value="AMP-dep_synth/lig_dom"/>
</dbReference>
<dbReference type="NCBIfam" id="NF005702">
    <property type="entry name" value="PRK07514.1"/>
    <property type="match status" value="1"/>
</dbReference>
<dbReference type="Proteomes" id="UP001359886">
    <property type="component" value="Unassembled WGS sequence"/>
</dbReference>
<dbReference type="PANTHER" id="PTHR43201:SF8">
    <property type="entry name" value="ACYL-COA SYNTHETASE FAMILY MEMBER 3"/>
    <property type="match status" value="1"/>
</dbReference>
<gene>
    <name evidence="4" type="ORF">V3330_01345</name>
</gene>
<evidence type="ECO:0000313" key="4">
    <source>
        <dbReference type="EMBL" id="MEJ8566254.1"/>
    </source>
</evidence>
<dbReference type="PANTHER" id="PTHR43201">
    <property type="entry name" value="ACYL-COA SYNTHETASE"/>
    <property type="match status" value="1"/>
</dbReference>
<comment type="caution">
    <text evidence="4">The sequence shown here is derived from an EMBL/GenBank/DDBJ whole genome shotgun (WGS) entry which is preliminary data.</text>
</comment>
<evidence type="ECO:0000259" key="2">
    <source>
        <dbReference type="Pfam" id="PF00501"/>
    </source>
</evidence>
<dbReference type="InterPro" id="IPR025110">
    <property type="entry name" value="AMP-bd_C"/>
</dbReference>
<dbReference type="Pfam" id="PF13193">
    <property type="entry name" value="AMP-binding_C"/>
    <property type="match status" value="1"/>
</dbReference>
<dbReference type="EMBL" id="JAZHOG010000001">
    <property type="protein sequence ID" value="MEJ8566254.1"/>
    <property type="molecule type" value="Genomic_DNA"/>
</dbReference>
<dbReference type="Pfam" id="PF00501">
    <property type="entry name" value="AMP-binding"/>
    <property type="match status" value="1"/>
</dbReference>
<dbReference type="InterPro" id="IPR042099">
    <property type="entry name" value="ANL_N_sf"/>
</dbReference>
<accession>A0AAW9RBN3</accession>
<dbReference type="AlphaFoldDB" id="A0AAW9RBN3"/>